<gene>
    <name evidence="2" type="ORF">AVEN_152055_1</name>
</gene>
<evidence type="ECO:0000313" key="3">
    <source>
        <dbReference type="Proteomes" id="UP000499080"/>
    </source>
</evidence>
<organism evidence="2 3">
    <name type="scientific">Araneus ventricosus</name>
    <name type="common">Orbweaver spider</name>
    <name type="synonym">Epeira ventricosa</name>
    <dbReference type="NCBI Taxonomy" id="182803"/>
    <lineage>
        <taxon>Eukaryota</taxon>
        <taxon>Metazoa</taxon>
        <taxon>Ecdysozoa</taxon>
        <taxon>Arthropoda</taxon>
        <taxon>Chelicerata</taxon>
        <taxon>Arachnida</taxon>
        <taxon>Araneae</taxon>
        <taxon>Araneomorphae</taxon>
        <taxon>Entelegynae</taxon>
        <taxon>Araneoidea</taxon>
        <taxon>Araneidae</taxon>
        <taxon>Araneus</taxon>
    </lineage>
</organism>
<dbReference type="Pfam" id="PF00078">
    <property type="entry name" value="RVT_1"/>
    <property type="match status" value="1"/>
</dbReference>
<dbReference type="PROSITE" id="PS50878">
    <property type="entry name" value="RT_POL"/>
    <property type="match status" value="1"/>
</dbReference>
<proteinExistence type="predicted"/>
<dbReference type="OrthoDB" id="6437707at2759"/>
<sequence>MVASVLADRQVSMEYGALKVTRSYSIGCPQGSNSGPLLWLLVANDALNISLPEDTKVLAYADDIYLFASATGKHVVRGKVHQALQVLDDWSKSAKVEFAHERTKLIPFWKKGRLQHPPYCSFAGNSIKLTRALKMLGVIIDDRLNGLAHLNYIRGKVARIMNRLTSARGRRGLLGKVLKVLYKRALERLVTHAAPAWWARNRTTNRDNYKNPETGPTKDLRGFSHDLHCGTSSFLRPGANSPRLRDGSSNLSSETSFATCFPLRGDLQRTTAGNVPEAMDSSQHHSQSAVGQRLSPFSIFTDRSKIDGRVGAAFHVIEGNNTVDFQYRLEDYNCVYQAELSALQQALRWKQAE</sequence>
<dbReference type="PANTHER" id="PTHR33332">
    <property type="entry name" value="REVERSE TRANSCRIPTASE DOMAIN-CONTAINING PROTEIN"/>
    <property type="match status" value="1"/>
</dbReference>
<dbReference type="EMBL" id="BGPR01008788">
    <property type="protein sequence ID" value="GBN36099.1"/>
    <property type="molecule type" value="Genomic_DNA"/>
</dbReference>
<dbReference type="Proteomes" id="UP000499080">
    <property type="component" value="Unassembled WGS sequence"/>
</dbReference>
<keyword evidence="3" id="KW-1185">Reference proteome</keyword>
<reference evidence="2 3" key="1">
    <citation type="journal article" date="2019" name="Sci. Rep.">
        <title>Orb-weaving spider Araneus ventricosus genome elucidates the spidroin gene catalogue.</title>
        <authorList>
            <person name="Kono N."/>
            <person name="Nakamura H."/>
            <person name="Ohtoshi R."/>
            <person name="Moran D.A.P."/>
            <person name="Shinohara A."/>
            <person name="Yoshida Y."/>
            <person name="Fujiwara M."/>
            <person name="Mori M."/>
            <person name="Tomita M."/>
            <person name="Arakawa K."/>
        </authorList>
    </citation>
    <scope>NUCLEOTIDE SEQUENCE [LARGE SCALE GENOMIC DNA]</scope>
</reference>
<dbReference type="InterPro" id="IPR000477">
    <property type="entry name" value="RT_dom"/>
</dbReference>
<dbReference type="AlphaFoldDB" id="A0A4Y2NBR9"/>
<evidence type="ECO:0000313" key="2">
    <source>
        <dbReference type="EMBL" id="GBN36099.1"/>
    </source>
</evidence>
<evidence type="ECO:0000259" key="1">
    <source>
        <dbReference type="PROSITE" id="PS50878"/>
    </source>
</evidence>
<protein>
    <recommendedName>
        <fullName evidence="1">Reverse transcriptase domain-containing protein</fullName>
    </recommendedName>
</protein>
<name>A0A4Y2NBR9_ARAVE</name>
<comment type="caution">
    <text evidence="2">The sequence shown here is derived from an EMBL/GenBank/DDBJ whole genome shotgun (WGS) entry which is preliminary data.</text>
</comment>
<feature type="domain" description="Reverse transcriptase" evidence="1">
    <location>
        <begin position="1"/>
        <end position="127"/>
    </location>
</feature>
<accession>A0A4Y2NBR9</accession>